<keyword evidence="1" id="KW-0472">Membrane</keyword>
<dbReference type="AlphaFoldDB" id="A0A1Y0AZ70"/>
<evidence type="ECO:0000256" key="1">
    <source>
        <dbReference type="SAM" id="Phobius"/>
    </source>
</evidence>
<protein>
    <submittedName>
        <fullName evidence="2">Uncharacterized protein</fullName>
    </submittedName>
</protein>
<organism evidence="2">
    <name type="scientific">Utricularia reniformis</name>
    <dbReference type="NCBI Taxonomy" id="192314"/>
    <lineage>
        <taxon>Eukaryota</taxon>
        <taxon>Viridiplantae</taxon>
        <taxon>Streptophyta</taxon>
        <taxon>Embryophyta</taxon>
        <taxon>Tracheophyta</taxon>
        <taxon>Spermatophyta</taxon>
        <taxon>Magnoliopsida</taxon>
        <taxon>eudicotyledons</taxon>
        <taxon>Gunneridae</taxon>
        <taxon>Pentapetalae</taxon>
        <taxon>asterids</taxon>
        <taxon>lamiids</taxon>
        <taxon>Lamiales</taxon>
        <taxon>Lentibulariaceae</taxon>
        <taxon>Utricularia</taxon>
    </lineage>
</organism>
<proteinExistence type="predicted"/>
<accession>A0A1Y0AZ70</accession>
<keyword evidence="2" id="KW-0496">Mitochondrion</keyword>
<keyword evidence="1" id="KW-0812">Transmembrane</keyword>
<dbReference type="EMBL" id="KY774314">
    <property type="protein sequence ID" value="ART30428.1"/>
    <property type="molecule type" value="Genomic_DNA"/>
</dbReference>
<geneLocation type="mitochondrion" evidence="2"/>
<name>A0A1Y0AZ70_9LAMI</name>
<keyword evidence="1" id="KW-1133">Transmembrane helix</keyword>
<evidence type="ECO:0000313" key="2">
    <source>
        <dbReference type="EMBL" id="ART30428.1"/>
    </source>
</evidence>
<gene>
    <name evidence="2" type="ORF">AEK19_MT2065</name>
</gene>
<feature type="transmembrane region" description="Helical" evidence="1">
    <location>
        <begin position="6"/>
        <end position="22"/>
    </location>
</feature>
<reference evidence="2" key="1">
    <citation type="submission" date="2017-03" db="EMBL/GenBank/DDBJ databases">
        <title>The mitochondrial genome of the carnivorous plant Utricularia reniformis (Lentibulariaceae): structure, comparative analysis and evolutionary landmarks.</title>
        <authorList>
            <person name="Silva S.R."/>
            <person name="Alvarenga D.O."/>
            <person name="Michael T.P."/>
            <person name="Miranda V.F.O."/>
            <person name="Varani A.M."/>
        </authorList>
    </citation>
    <scope>NUCLEOTIDE SEQUENCE</scope>
</reference>
<sequence>MVGNQISSFSFLLVSLTLLLSFHYRSTGLTKSQIIKLFVLSGRLLLGIMNWKGQSRQIGNCYARPSLSSMLTAILSYLERSRYD</sequence>